<evidence type="ECO:0000256" key="1">
    <source>
        <dbReference type="ARBA" id="ARBA00004651"/>
    </source>
</evidence>
<protein>
    <submittedName>
        <fullName evidence="10">MFS family permease</fullName>
    </submittedName>
</protein>
<accession>A0A9X2H3G9</accession>
<evidence type="ECO:0000259" key="9">
    <source>
        <dbReference type="PROSITE" id="PS50850"/>
    </source>
</evidence>
<dbReference type="AlphaFoldDB" id="A0A9X2H3G9"/>
<feature type="transmembrane region" description="Helical" evidence="8">
    <location>
        <begin position="344"/>
        <end position="367"/>
    </location>
</feature>
<feature type="transmembrane region" description="Helical" evidence="8">
    <location>
        <begin position="49"/>
        <end position="68"/>
    </location>
</feature>
<feature type="transmembrane region" description="Helical" evidence="8">
    <location>
        <begin position="284"/>
        <end position="304"/>
    </location>
</feature>
<evidence type="ECO:0000313" key="11">
    <source>
        <dbReference type="Proteomes" id="UP001139722"/>
    </source>
</evidence>
<comment type="caution">
    <text evidence="10">The sequence shown here is derived from an EMBL/GenBank/DDBJ whole genome shotgun (WGS) entry which is preliminary data.</text>
</comment>
<feature type="transmembrane region" description="Helical" evidence="8">
    <location>
        <begin position="373"/>
        <end position="396"/>
    </location>
</feature>
<organism evidence="10 11">
    <name type="scientific">Agromyces terreus</name>
    <dbReference type="NCBI Taxonomy" id="424795"/>
    <lineage>
        <taxon>Bacteria</taxon>
        <taxon>Bacillati</taxon>
        <taxon>Actinomycetota</taxon>
        <taxon>Actinomycetes</taxon>
        <taxon>Micrococcales</taxon>
        <taxon>Microbacteriaceae</taxon>
        <taxon>Agromyces</taxon>
    </lineage>
</organism>
<evidence type="ECO:0000256" key="2">
    <source>
        <dbReference type="ARBA" id="ARBA00022448"/>
    </source>
</evidence>
<dbReference type="Pfam" id="PF05977">
    <property type="entry name" value="MFS_3"/>
    <property type="match status" value="1"/>
</dbReference>
<name>A0A9X2H3G9_9MICO</name>
<dbReference type="PANTHER" id="PTHR23513:SF11">
    <property type="entry name" value="STAPHYLOFERRIN A TRANSPORTER"/>
    <property type="match status" value="1"/>
</dbReference>
<feature type="domain" description="Major facilitator superfamily (MFS) profile" evidence="9">
    <location>
        <begin position="1"/>
        <end position="400"/>
    </location>
</feature>
<evidence type="ECO:0000256" key="3">
    <source>
        <dbReference type="ARBA" id="ARBA00022475"/>
    </source>
</evidence>
<reference evidence="10" key="1">
    <citation type="submission" date="2022-06" db="EMBL/GenBank/DDBJ databases">
        <title>Sequencing the genomes of 1000 actinobacteria strains.</title>
        <authorList>
            <person name="Klenk H.-P."/>
        </authorList>
    </citation>
    <scope>NUCLEOTIDE SEQUENCE</scope>
    <source>
        <strain evidence="10">DSM 22016</strain>
    </source>
</reference>
<feature type="compositionally biased region" description="Basic and acidic residues" evidence="7">
    <location>
        <begin position="499"/>
        <end position="508"/>
    </location>
</feature>
<comment type="subcellular location">
    <subcellularLocation>
        <location evidence="1">Cell membrane</location>
        <topology evidence="1">Multi-pass membrane protein</topology>
    </subcellularLocation>
</comment>
<evidence type="ECO:0000256" key="6">
    <source>
        <dbReference type="ARBA" id="ARBA00023136"/>
    </source>
</evidence>
<evidence type="ECO:0000313" key="10">
    <source>
        <dbReference type="EMBL" id="MCP2370112.1"/>
    </source>
</evidence>
<dbReference type="InterPro" id="IPR010290">
    <property type="entry name" value="TM_effector"/>
</dbReference>
<evidence type="ECO:0000256" key="7">
    <source>
        <dbReference type="SAM" id="MobiDB-lite"/>
    </source>
</evidence>
<feature type="transmembrane region" description="Helical" evidence="8">
    <location>
        <begin position="258"/>
        <end position="277"/>
    </location>
</feature>
<dbReference type="CDD" id="cd06173">
    <property type="entry name" value="MFS_MefA_like"/>
    <property type="match status" value="1"/>
</dbReference>
<evidence type="ECO:0000256" key="4">
    <source>
        <dbReference type="ARBA" id="ARBA00022692"/>
    </source>
</evidence>
<dbReference type="PANTHER" id="PTHR23513">
    <property type="entry name" value="INTEGRAL MEMBRANE EFFLUX PROTEIN-RELATED"/>
    <property type="match status" value="1"/>
</dbReference>
<keyword evidence="4 8" id="KW-0812">Transmembrane</keyword>
<feature type="transmembrane region" description="Helical" evidence="8">
    <location>
        <begin position="310"/>
        <end position="332"/>
    </location>
</feature>
<feature type="region of interest" description="Disordered" evidence="7">
    <location>
        <begin position="465"/>
        <end position="508"/>
    </location>
</feature>
<dbReference type="GO" id="GO:0022857">
    <property type="term" value="F:transmembrane transporter activity"/>
    <property type="evidence" value="ECO:0007669"/>
    <property type="project" value="InterPro"/>
</dbReference>
<feature type="transmembrane region" description="Helical" evidence="8">
    <location>
        <begin position="173"/>
        <end position="192"/>
    </location>
</feature>
<dbReference type="SUPFAM" id="SSF103473">
    <property type="entry name" value="MFS general substrate transporter"/>
    <property type="match status" value="1"/>
</dbReference>
<dbReference type="Proteomes" id="UP001139722">
    <property type="component" value="Unassembled WGS sequence"/>
</dbReference>
<feature type="transmembrane region" description="Helical" evidence="8">
    <location>
        <begin position="223"/>
        <end position="243"/>
    </location>
</feature>
<evidence type="ECO:0000256" key="8">
    <source>
        <dbReference type="SAM" id="Phobius"/>
    </source>
</evidence>
<dbReference type="InterPro" id="IPR036259">
    <property type="entry name" value="MFS_trans_sf"/>
</dbReference>
<keyword evidence="2" id="KW-0813">Transport</keyword>
<dbReference type="PROSITE" id="PS50850">
    <property type="entry name" value="MFS"/>
    <property type="match status" value="1"/>
</dbReference>
<feature type="transmembrane region" description="Helical" evidence="8">
    <location>
        <begin position="12"/>
        <end position="29"/>
    </location>
</feature>
<sequence length="508" mass="52992">MSAMFRSLSGFNYRVWFIGALVSNVGGWMQSTTQDWVVLTELTHNNAAAVGATMALQFGPQLVLVPITGAVIDRFDRRKVLLVTQSVLMLLAVGLGLLLLGGHAQLWHVYGFALALGITSAFDAPARQTFVSDLVSGPNASNAVALNAASFNAARLIGPAVAGGLIVLVGSGWVFMINALTFVAMLVALLVMRRRELIVHPRAPRTGNALVQGFRYVGGRSDLVVVLVIVFLVGAFCMNFPIFSSTMAVMFGKGAGEYGVLSSILAIGSLTAALLAARRARARLRVVFLSAGALGAASLIAAFMPTYETFAASTILIGFSTVTLLTTANGYVQTTTAPEVRGRVMALYVAILMGGTLIGAPTVGWVADAAGPRWALGVASVAAFAALAVGVVWLMVARGLRVAHMPQRRWRFGLAWAASAEAIADGDRVAAPATGSLGAITDRDEPDYSDDVDFSDEVAMTSPIRLPKLAGHGGGHGGRRADAAGRADASGRADAAGPARDEPASRPR</sequence>
<keyword evidence="11" id="KW-1185">Reference proteome</keyword>
<feature type="transmembrane region" description="Helical" evidence="8">
    <location>
        <begin position="80"/>
        <end position="100"/>
    </location>
</feature>
<proteinExistence type="predicted"/>
<keyword evidence="6 8" id="KW-0472">Membrane</keyword>
<gene>
    <name evidence="10" type="ORF">BJ978_000788</name>
</gene>
<dbReference type="InterPro" id="IPR020846">
    <property type="entry name" value="MFS_dom"/>
</dbReference>
<dbReference type="EMBL" id="JAMZDY010000001">
    <property type="protein sequence ID" value="MCP2370112.1"/>
    <property type="molecule type" value="Genomic_DNA"/>
</dbReference>
<keyword evidence="5 8" id="KW-1133">Transmembrane helix</keyword>
<dbReference type="Gene3D" id="1.20.1250.20">
    <property type="entry name" value="MFS general substrate transporter like domains"/>
    <property type="match status" value="1"/>
</dbReference>
<feature type="compositionally biased region" description="Basic and acidic residues" evidence="7">
    <location>
        <begin position="479"/>
        <end position="491"/>
    </location>
</feature>
<dbReference type="GO" id="GO:0005886">
    <property type="term" value="C:plasma membrane"/>
    <property type="evidence" value="ECO:0007669"/>
    <property type="project" value="UniProtKB-SubCell"/>
</dbReference>
<keyword evidence="3" id="KW-1003">Cell membrane</keyword>
<evidence type="ECO:0000256" key="5">
    <source>
        <dbReference type="ARBA" id="ARBA00022989"/>
    </source>
</evidence>